<dbReference type="AlphaFoldDB" id="A0A090Y487"/>
<evidence type="ECO:0000313" key="3">
    <source>
        <dbReference type="EMBL" id="MUG24121.1"/>
    </source>
</evidence>
<evidence type="ECO:0000313" key="4">
    <source>
        <dbReference type="Proteomes" id="UP000029278"/>
    </source>
</evidence>
<dbReference type="Proteomes" id="UP000442469">
    <property type="component" value="Unassembled WGS sequence"/>
</dbReference>
<protein>
    <submittedName>
        <fullName evidence="3">DUF2249 domain-containing protein</fullName>
    </submittedName>
</protein>
<dbReference type="HOGENOM" id="CLU_157868_0_1_9"/>
<reference evidence="2 4" key="1">
    <citation type="submission" date="2014-04" db="EMBL/GenBank/DDBJ databases">
        <authorList>
            <person name="Bishop-Lilly K.A."/>
            <person name="Broomall S.M."/>
            <person name="Chain P.S."/>
            <person name="Chertkov O."/>
            <person name="Coyne S.R."/>
            <person name="Daligault H.E."/>
            <person name="Davenport K.W."/>
            <person name="Erkkila T."/>
            <person name="Frey K.G."/>
            <person name="Gibbons H.S."/>
            <person name="Gu W."/>
            <person name="Jaissle J."/>
            <person name="Johnson S.L."/>
            <person name="Koroleva G.I."/>
            <person name="Ladner J.T."/>
            <person name="Lo C.-C."/>
            <person name="Minogue T.D."/>
            <person name="Munk C."/>
            <person name="Palacios G.F."/>
            <person name="Redden C.L."/>
            <person name="Rosenzweig C.N."/>
            <person name="Scholz M.B."/>
            <person name="Teshima H."/>
            <person name="Xu Y."/>
        </authorList>
    </citation>
    <scope>NUCLEOTIDE SEQUENCE [LARGE SCALE GENOMIC DNA]</scope>
    <source>
        <strain evidence="2 4">8244</strain>
    </source>
</reference>
<keyword evidence="4" id="KW-1185">Reference proteome</keyword>
<dbReference type="PATRIC" id="fig|44252.3.peg.6093"/>
<evidence type="ECO:0000313" key="2">
    <source>
        <dbReference type="EMBL" id="KFM93021.1"/>
    </source>
</evidence>
<name>A0A090Y487_PAEMA</name>
<dbReference type="InterPro" id="IPR018720">
    <property type="entry name" value="DUF2249"/>
</dbReference>
<dbReference type="STRING" id="44252.DJ90_2792"/>
<comment type="caution">
    <text evidence="2">The sequence shown here is derived from an EMBL/GenBank/DDBJ whole genome shotgun (WGS) entry which is preliminary data.</text>
</comment>
<evidence type="ECO:0000259" key="1">
    <source>
        <dbReference type="Pfam" id="PF10006"/>
    </source>
</evidence>
<dbReference type="EMBL" id="JMQA01000053">
    <property type="protein sequence ID" value="KFM93021.1"/>
    <property type="molecule type" value="Genomic_DNA"/>
</dbReference>
<accession>A0A090Y487</accession>
<reference evidence="3 5" key="2">
    <citation type="submission" date="2019-11" db="EMBL/GenBank/DDBJ databases">
        <title>Draft genome sequences of five Paenibacillus species of dairy origin.</title>
        <authorList>
            <person name="Olajide A.M."/>
            <person name="Chen S."/>
            <person name="Lapointe G."/>
        </authorList>
    </citation>
    <scope>NUCLEOTIDE SEQUENCE [LARGE SCALE GENOMIC DNA]</scope>
    <source>
        <strain evidence="3 5">3CT49</strain>
    </source>
</reference>
<gene>
    <name evidence="2" type="ORF">DJ90_2792</name>
    <name evidence="3" type="ORF">GNQ08_17175</name>
</gene>
<dbReference type="OrthoDB" id="30295at2"/>
<dbReference type="GeneID" id="77008493"/>
<dbReference type="EMBL" id="WNZZ01000013">
    <property type="protein sequence ID" value="MUG24121.1"/>
    <property type="molecule type" value="Genomic_DNA"/>
</dbReference>
<evidence type="ECO:0000313" key="5">
    <source>
        <dbReference type="Proteomes" id="UP000442469"/>
    </source>
</evidence>
<organism evidence="2 4">
    <name type="scientific">Paenibacillus macerans</name>
    <name type="common">Bacillus macerans</name>
    <dbReference type="NCBI Taxonomy" id="44252"/>
    <lineage>
        <taxon>Bacteria</taxon>
        <taxon>Bacillati</taxon>
        <taxon>Bacillota</taxon>
        <taxon>Bacilli</taxon>
        <taxon>Bacillales</taxon>
        <taxon>Paenibacillaceae</taxon>
        <taxon>Paenibacillus</taxon>
    </lineage>
</organism>
<dbReference type="Pfam" id="PF10006">
    <property type="entry name" value="DUF2249"/>
    <property type="match status" value="1"/>
</dbReference>
<feature type="domain" description="DUF2249" evidence="1">
    <location>
        <begin position="7"/>
        <end position="75"/>
    </location>
</feature>
<dbReference type="Proteomes" id="UP000029278">
    <property type="component" value="Unassembled WGS sequence"/>
</dbReference>
<sequence length="78" mass="9042">MENRVVELDVRPQLRQGAEPLGIIMSTVKQLKGGEIFVLHATLKPVPLLKLMELRGYRNQCEQVAEEHWKVTFERKSK</sequence>
<dbReference type="RefSeq" id="WP_036624413.1">
    <property type="nucleotide sequence ID" value="NZ_BGML01000001.1"/>
</dbReference>
<proteinExistence type="predicted"/>